<keyword evidence="2" id="KW-0479">Metal-binding</keyword>
<dbReference type="InterPro" id="IPR018957">
    <property type="entry name" value="Znf_C3HC4_RING-type"/>
</dbReference>
<accession>E9FY34</accession>
<keyword evidence="3 6" id="KW-0863">Zinc-finger</keyword>
<evidence type="ECO:0000259" key="7">
    <source>
        <dbReference type="PROSITE" id="PS50089"/>
    </source>
</evidence>
<evidence type="ECO:0000256" key="3">
    <source>
        <dbReference type="ARBA" id="ARBA00022771"/>
    </source>
</evidence>
<sequence>MIESTDDGKTQPSVGDVNCHLICTVCKGYLVDATTITECLHSFCRSCVVPHVAEFHQCPSCSVPLSTTKPFSQLRRDYTLQSIVYKMVPRLARNELDRRKQFRQERFAGASKMNNFVEDSKAEECYLQSFFAPNDPISINCEFGLRANLGKDDLSESGSQQQQHRRFFRCPADLPIGHLVKFLRNKFNVTDPATHKLEILYNGRPLAPEYKLSDVAYIFSWKEREPLRLWYRISPTIK</sequence>
<keyword evidence="9" id="KW-1185">Reference proteome</keyword>
<dbReference type="SMART" id="SM00184">
    <property type="entry name" value="RING"/>
    <property type="match status" value="1"/>
</dbReference>
<dbReference type="PANTHER" id="PTHR10825">
    <property type="entry name" value="RING FINGER DOMAIN-CONTAINING, POLYCOMB GROUP COMPONENT"/>
    <property type="match status" value="1"/>
</dbReference>
<dbReference type="SUPFAM" id="SSF57850">
    <property type="entry name" value="RING/U-box"/>
    <property type="match status" value="1"/>
</dbReference>
<dbReference type="InterPro" id="IPR001841">
    <property type="entry name" value="Znf_RING"/>
</dbReference>
<feature type="domain" description="RING-type" evidence="7">
    <location>
        <begin position="23"/>
        <end position="62"/>
    </location>
</feature>
<dbReference type="InterPro" id="IPR013083">
    <property type="entry name" value="Znf_RING/FYVE/PHD"/>
</dbReference>
<protein>
    <recommendedName>
        <fullName evidence="7">RING-type domain-containing protein</fullName>
    </recommendedName>
</protein>
<organism evidence="8 9">
    <name type="scientific">Daphnia pulex</name>
    <name type="common">Water flea</name>
    <dbReference type="NCBI Taxonomy" id="6669"/>
    <lineage>
        <taxon>Eukaryota</taxon>
        <taxon>Metazoa</taxon>
        <taxon>Ecdysozoa</taxon>
        <taxon>Arthropoda</taxon>
        <taxon>Crustacea</taxon>
        <taxon>Branchiopoda</taxon>
        <taxon>Diplostraca</taxon>
        <taxon>Cladocera</taxon>
        <taxon>Anomopoda</taxon>
        <taxon>Daphniidae</taxon>
        <taxon>Daphnia</taxon>
    </lineage>
</organism>
<dbReference type="PANTHER" id="PTHR10825:SF29">
    <property type="entry name" value="POLYCOMB GROUP RING FINGER PROTEIN 1"/>
    <property type="match status" value="1"/>
</dbReference>
<dbReference type="OMA" id="MKMHRTT"/>
<keyword evidence="5" id="KW-0539">Nucleus</keyword>
<dbReference type="PROSITE" id="PS00518">
    <property type="entry name" value="ZF_RING_1"/>
    <property type="match status" value="1"/>
</dbReference>
<dbReference type="GO" id="GO:0008270">
    <property type="term" value="F:zinc ion binding"/>
    <property type="evidence" value="ECO:0007669"/>
    <property type="project" value="UniProtKB-KW"/>
</dbReference>
<dbReference type="PhylomeDB" id="E9FY34"/>
<name>E9FY34_DAPPU</name>
<dbReference type="Pfam" id="PF00097">
    <property type="entry name" value="zf-C3HC4"/>
    <property type="match status" value="1"/>
</dbReference>
<keyword evidence="4" id="KW-0862">Zinc</keyword>
<dbReference type="InterPro" id="IPR032443">
    <property type="entry name" value="RAWUL"/>
</dbReference>
<evidence type="ECO:0000313" key="9">
    <source>
        <dbReference type="Proteomes" id="UP000000305"/>
    </source>
</evidence>
<gene>
    <name evidence="8" type="ORF">DAPPUDRAFT_43185</name>
</gene>
<dbReference type="Gene3D" id="3.30.40.10">
    <property type="entry name" value="Zinc/RING finger domain, C3HC4 (zinc finger)"/>
    <property type="match status" value="1"/>
</dbReference>
<dbReference type="OrthoDB" id="1305878at2759"/>
<evidence type="ECO:0000256" key="2">
    <source>
        <dbReference type="ARBA" id="ARBA00022723"/>
    </source>
</evidence>
<reference evidence="8 9" key="1">
    <citation type="journal article" date="2011" name="Science">
        <title>The ecoresponsive genome of Daphnia pulex.</title>
        <authorList>
            <person name="Colbourne J.K."/>
            <person name="Pfrender M.E."/>
            <person name="Gilbert D."/>
            <person name="Thomas W.K."/>
            <person name="Tucker A."/>
            <person name="Oakley T.H."/>
            <person name="Tokishita S."/>
            <person name="Aerts A."/>
            <person name="Arnold G.J."/>
            <person name="Basu M.K."/>
            <person name="Bauer D.J."/>
            <person name="Caceres C.E."/>
            <person name="Carmel L."/>
            <person name="Casola C."/>
            <person name="Choi J.H."/>
            <person name="Detter J.C."/>
            <person name="Dong Q."/>
            <person name="Dusheyko S."/>
            <person name="Eads B.D."/>
            <person name="Frohlich T."/>
            <person name="Geiler-Samerotte K.A."/>
            <person name="Gerlach D."/>
            <person name="Hatcher P."/>
            <person name="Jogdeo S."/>
            <person name="Krijgsveld J."/>
            <person name="Kriventseva E.V."/>
            <person name="Kultz D."/>
            <person name="Laforsch C."/>
            <person name="Lindquist E."/>
            <person name="Lopez J."/>
            <person name="Manak J.R."/>
            <person name="Muller J."/>
            <person name="Pangilinan J."/>
            <person name="Patwardhan R.P."/>
            <person name="Pitluck S."/>
            <person name="Pritham E.J."/>
            <person name="Rechtsteiner A."/>
            <person name="Rho M."/>
            <person name="Rogozin I.B."/>
            <person name="Sakarya O."/>
            <person name="Salamov A."/>
            <person name="Schaack S."/>
            <person name="Shapiro H."/>
            <person name="Shiga Y."/>
            <person name="Skalitzky C."/>
            <person name="Smith Z."/>
            <person name="Souvorov A."/>
            <person name="Sung W."/>
            <person name="Tang Z."/>
            <person name="Tsuchiya D."/>
            <person name="Tu H."/>
            <person name="Vos H."/>
            <person name="Wang M."/>
            <person name="Wolf Y.I."/>
            <person name="Yamagata H."/>
            <person name="Yamada T."/>
            <person name="Ye Y."/>
            <person name="Shaw J.R."/>
            <person name="Andrews J."/>
            <person name="Crease T.J."/>
            <person name="Tang H."/>
            <person name="Lucas S.M."/>
            <person name="Robertson H.M."/>
            <person name="Bork P."/>
            <person name="Koonin E.V."/>
            <person name="Zdobnov E.M."/>
            <person name="Grigoriev I.V."/>
            <person name="Lynch M."/>
            <person name="Boore J.L."/>
        </authorList>
    </citation>
    <scope>NUCLEOTIDE SEQUENCE [LARGE SCALE GENOMIC DNA]</scope>
</reference>
<dbReference type="eggNOG" id="KOG2660">
    <property type="taxonomic scope" value="Eukaryota"/>
</dbReference>
<dbReference type="PROSITE" id="PS50089">
    <property type="entry name" value="ZF_RING_2"/>
    <property type="match status" value="1"/>
</dbReference>
<dbReference type="Pfam" id="PF16207">
    <property type="entry name" value="RAWUL"/>
    <property type="match status" value="1"/>
</dbReference>
<dbReference type="KEGG" id="dpx:DAPPUDRAFT_43185"/>
<dbReference type="STRING" id="6669.E9FY34"/>
<evidence type="ECO:0000256" key="6">
    <source>
        <dbReference type="PROSITE-ProRule" id="PRU00175"/>
    </source>
</evidence>
<dbReference type="Proteomes" id="UP000000305">
    <property type="component" value="Unassembled WGS sequence"/>
</dbReference>
<evidence type="ECO:0000256" key="1">
    <source>
        <dbReference type="ARBA" id="ARBA00004123"/>
    </source>
</evidence>
<dbReference type="FunFam" id="3.30.40.10:FF:000033">
    <property type="entry name" value="Polycomb group RING finger protein 3"/>
    <property type="match status" value="1"/>
</dbReference>
<evidence type="ECO:0000256" key="4">
    <source>
        <dbReference type="ARBA" id="ARBA00022833"/>
    </source>
</evidence>
<dbReference type="GO" id="GO:0031519">
    <property type="term" value="C:PcG protein complex"/>
    <property type="evidence" value="ECO:0007669"/>
    <property type="project" value="UniProtKB-ARBA"/>
</dbReference>
<evidence type="ECO:0000256" key="5">
    <source>
        <dbReference type="ARBA" id="ARBA00023242"/>
    </source>
</evidence>
<proteinExistence type="predicted"/>
<dbReference type="EMBL" id="GL732527">
    <property type="protein sequence ID" value="EFX87843.1"/>
    <property type="molecule type" value="Genomic_DNA"/>
</dbReference>
<comment type="subcellular location">
    <subcellularLocation>
        <location evidence="1">Nucleus</location>
    </subcellularLocation>
</comment>
<evidence type="ECO:0000313" key="8">
    <source>
        <dbReference type="EMBL" id="EFX87843.1"/>
    </source>
</evidence>
<dbReference type="HOGENOM" id="CLU_046427_4_1_1"/>
<dbReference type="AlphaFoldDB" id="E9FY34"/>
<dbReference type="InterPro" id="IPR017907">
    <property type="entry name" value="Znf_RING_CS"/>
</dbReference>
<feature type="non-terminal residue" evidence="8">
    <location>
        <position position="1"/>
    </location>
</feature>
<dbReference type="Gene3D" id="3.10.20.90">
    <property type="entry name" value="Phosphatidylinositol 3-kinase Catalytic Subunit, Chain A, domain 1"/>
    <property type="match status" value="1"/>
</dbReference>
<dbReference type="FunFam" id="3.10.20.90:FF:000784">
    <property type="entry name" value="Predicted protein"/>
    <property type="match status" value="1"/>
</dbReference>
<dbReference type="InParanoid" id="E9FY34"/>